<dbReference type="PANTHER" id="PTHR31321">
    <property type="entry name" value="ACYL-COA THIOESTER HYDROLASE YBHC-RELATED"/>
    <property type="match status" value="1"/>
</dbReference>
<keyword evidence="2" id="KW-0378">Hydrolase</keyword>
<dbReference type="EMBL" id="JPME01000020">
    <property type="protein sequence ID" value="KEZ89159.1"/>
    <property type="molecule type" value="Genomic_DNA"/>
</dbReference>
<dbReference type="Gene3D" id="2.160.20.10">
    <property type="entry name" value="Single-stranded right-handed beta-helix, Pectin lyase-like"/>
    <property type="match status" value="1"/>
</dbReference>
<sequence length="321" mass="36232">MIHIANDGTGDFKSIGEALRSLPTDYTGEQVLYIHKGFYEEQIAVTVPHVTFIGEDAESTILSYGLYARMPMEDGMKRGTFRTYSCLIDTHDFTAKNLTFENSAGIGTDVGQALALYADGDRLFFENCRFLGNQDTLFTGPLPPKEIEPNGFIGPKQHSPRINGRHYYKNCYLEGDIDFIFGSATAYFEGCTFFSKYTGMEISSYVTAASTPKGQEFGYVMANCRFESNCPPDNAYLGRPWREYGKTVLINCYMDDHICKEGWHDWNKEAAHKHTFYGEYGSYGPGAVMEKRPDWIHRLTEADLKHFTKEAVLSGPDGWNP</sequence>
<dbReference type="OrthoDB" id="9804686at2"/>
<dbReference type="Pfam" id="PF01095">
    <property type="entry name" value="Pectinesterase"/>
    <property type="match status" value="2"/>
</dbReference>
<dbReference type="RefSeq" id="WP_038283104.1">
    <property type="nucleotide sequence ID" value="NZ_JPME01000020.1"/>
</dbReference>
<dbReference type="AlphaFoldDB" id="A0A084JJM5"/>
<dbReference type="STRING" id="29354.IO98_17090"/>
<evidence type="ECO:0000313" key="6">
    <source>
        <dbReference type="Proteomes" id="UP000028525"/>
    </source>
</evidence>
<dbReference type="InterPro" id="IPR000070">
    <property type="entry name" value="Pectinesterase_cat"/>
</dbReference>
<reference evidence="5 6" key="1">
    <citation type="submission" date="2014-07" db="EMBL/GenBank/DDBJ databases">
        <title>Draft genome of Clostridium celerecrescens 152B isolated from sediments associated with methane hydrate from Krishna Godavari basin.</title>
        <authorList>
            <person name="Honkalas V.S."/>
            <person name="Dabir A.P."/>
            <person name="Arora P."/>
            <person name="Dhakephalkar P.K."/>
        </authorList>
    </citation>
    <scope>NUCLEOTIDE SEQUENCE [LARGE SCALE GENOMIC DNA]</scope>
    <source>
        <strain evidence="5 6">152B</strain>
    </source>
</reference>
<dbReference type="GO" id="GO:0009279">
    <property type="term" value="C:cell outer membrane"/>
    <property type="evidence" value="ECO:0007669"/>
    <property type="project" value="TreeGrafter"/>
</dbReference>
<evidence type="ECO:0000256" key="2">
    <source>
        <dbReference type="ARBA" id="ARBA00022801"/>
    </source>
</evidence>
<keyword evidence="3" id="KW-0063">Aspartyl esterase</keyword>
<gene>
    <name evidence="5" type="ORF">IO98_17090</name>
</gene>
<dbReference type="Proteomes" id="UP000028525">
    <property type="component" value="Unassembled WGS sequence"/>
</dbReference>
<dbReference type="InterPro" id="IPR011050">
    <property type="entry name" value="Pectin_lyase_fold/virulence"/>
</dbReference>
<evidence type="ECO:0000256" key="3">
    <source>
        <dbReference type="ARBA" id="ARBA00023085"/>
    </source>
</evidence>
<evidence type="ECO:0000313" key="5">
    <source>
        <dbReference type="EMBL" id="KEZ89159.1"/>
    </source>
</evidence>
<feature type="domain" description="Pectinesterase catalytic" evidence="4">
    <location>
        <begin position="2"/>
        <end position="139"/>
    </location>
</feature>
<organism evidence="5 6">
    <name type="scientific">Lacrimispora celerecrescens</name>
    <dbReference type="NCBI Taxonomy" id="29354"/>
    <lineage>
        <taxon>Bacteria</taxon>
        <taxon>Bacillati</taxon>
        <taxon>Bacillota</taxon>
        <taxon>Clostridia</taxon>
        <taxon>Lachnospirales</taxon>
        <taxon>Lachnospiraceae</taxon>
        <taxon>Lacrimispora</taxon>
    </lineage>
</organism>
<evidence type="ECO:0000256" key="1">
    <source>
        <dbReference type="ARBA" id="ARBA00008891"/>
    </source>
</evidence>
<accession>A0A084JJM5</accession>
<dbReference type="SUPFAM" id="SSF51126">
    <property type="entry name" value="Pectin lyase-like"/>
    <property type="match status" value="1"/>
</dbReference>
<dbReference type="GO" id="GO:0030599">
    <property type="term" value="F:pectinesterase activity"/>
    <property type="evidence" value="ECO:0007669"/>
    <property type="project" value="InterPro"/>
</dbReference>
<keyword evidence="6" id="KW-1185">Reference proteome</keyword>
<comment type="caution">
    <text evidence="5">The sequence shown here is derived from an EMBL/GenBank/DDBJ whole genome shotgun (WGS) entry which is preliminary data.</text>
</comment>
<proteinExistence type="inferred from homology"/>
<name>A0A084JJM5_9FIRM</name>
<dbReference type="GO" id="GO:0042545">
    <property type="term" value="P:cell wall modification"/>
    <property type="evidence" value="ECO:0007669"/>
    <property type="project" value="InterPro"/>
</dbReference>
<evidence type="ECO:0000259" key="4">
    <source>
        <dbReference type="Pfam" id="PF01095"/>
    </source>
</evidence>
<dbReference type="PANTHER" id="PTHR31321:SF57">
    <property type="entry name" value="PECTINESTERASE 53-RELATED"/>
    <property type="match status" value="1"/>
</dbReference>
<dbReference type="InterPro" id="IPR012334">
    <property type="entry name" value="Pectin_lyas_fold"/>
</dbReference>
<feature type="domain" description="Pectinesterase catalytic" evidence="4">
    <location>
        <begin position="164"/>
        <end position="314"/>
    </location>
</feature>
<comment type="similarity">
    <text evidence="1">Belongs to the pectinesterase family.</text>
</comment>
<protein>
    <submittedName>
        <fullName evidence="5">Pectin methylesterase</fullName>
    </submittedName>
</protein>